<feature type="region of interest" description="Disordered" evidence="1">
    <location>
        <begin position="256"/>
        <end position="277"/>
    </location>
</feature>
<feature type="compositionally biased region" description="Basic residues" evidence="1">
    <location>
        <begin position="535"/>
        <end position="546"/>
    </location>
</feature>
<organism evidence="3 4">
    <name type="scientific">Trichogramma brassicae</name>
    <dbReference type="NCBI Taxonomy" id="86971"/>
    <lineage>
        <taxon>Eukaryota</taxon>
        <taxon>Metazoa</taxon>
        <taxon>Ecdysozoa</taxon>
        <taxon>Arthropoda</taxon>
        <taxon>Hexapoda</taxon>
        <taxon>Insecta</taxon>
        <taxon>Pterygota</taxon>
        <taxon>Neoptera</taxon>
        <taxon>Endopterygota</taxon>
        <taxon>Hymenoptera</taxon>
        <taxon>Apocrita</taxon>
        <taxon>Proctotrupomorpha</taxon>
        <taxon>Chalcidoidea</taxon>
        <taxon>Trichogrammatidae</taxon>
        <taxon>Trichogramma</taxon>
    </lineage>
</organism>
<feature type="region of interest" description="Disordered" evidence="1">
    <location>
        <begin position="340"/>
        <end position="361"/>
    </location>
</feature>
<dbReference type="Proteomes" id="UP000479190">
    <property type="component" value="Unassembled WGS sequence"/>
</dbReference>
<accession>A0A6H5I6G5</accession>
<feature type="compositionally biased region" description="Basic and acidic residues" evidence="1">
    <location>
        <begin position="136"/>
        <end position="150"/>
    </location>
</feature>
<feature type="compositionally biased region" description="Basic residues" evidence="1">
    <location>
        <begin position="343"/>
        <end position="354"/>
    </location>
</feature>
<sequence>MRAETIACASRAYPYLYSVRATAVSTKEKIRLRENQPYTVVGELVVVHERDTSNCTAMMKRQASSYLTSFLLAGCLLLLLVAARQVQGHAKVAEGRAIDYSPSNSLFDSSDEDRHHPHQQSGKPSKFDYDYGQITRTDDSAEHEAEKLQLQDDATAADTTRRRQDDVDRSTASSISSSISSSTTEATTAEQETMEEKKKRSDENAKCNDSDKRFSVKCIKLKIESFVRTASAQDVYNVSESVQIVKKKEAKYLNVYNNNTDSNNNNNSNNSSSVVSGGAAASSSLLDALRRFANSHVLKIKLSDANELAPRMFFGFVAQSRPGWRRRRPAAVRRPELRVQGPGRRRRHGLRRGLHGPPAAGHSPCLGHVRREHAAAADDQVAGGDRLEIRLRRHERPVVLADPGAEVSAGQETRLQGDEMSSPTTTISYKEKVGIPGDPDELADADQLRSVLLAAAVAPRRRLRPARPRDRGLPRVRRLRHVSQPGALRALLQSRLGPAVARAQRAAQAQRRQSRRAALLPLHEGRQGRPGRGGLRGRLRRLRRGQGRPDDKAESGDAGHLSGYRQARARAKALVAFIFHRDDDAPLYVKEQNLARIGQFIDVNAFLHTHYTCTRSCAKGFAYARYFINSIDIHTCVAARIPRAHVGFGMNLLRRRRRRGSSSRSVRDRSVESGTSPRRRRGTQSLPQGSRRGRGQLLLRGSSHNLRSPPDSESRRQGPVRLVRPRRRPDHGPLHGQVEQGLPERRLRRVLQVPRAQHLRRFLRGAELRAHGEREGGEDAEERHQRGRKTALRVLDRAQV</sequence>
<feature type="compositionally biased region" description="Basic and acidic residues" evidence="1">
    <location>
        <begin position="547"/>
        <end position="557"/>
    </location>
</feature>
<dbReference type="EMBL" id="CADCXV010000491">
    <property type="protein sequence ID" value="CAB0030509.1"/>
    <property type="molecule type" value="Genomic_DNA"/>
</dbReference>
<keyword evidence="2" id="KW-1133">Transmembrane helix</keyword>
<dbReference type="OrthoDB" id="6334967at2759"/>
<gene>
    <name evidence="3" type="ORF">TBRA_LOCUS2508</name>
</gene>
<evidence type="ECO:0000256" key="2">
    <source>
        <dbReference type="SAM" id="Phobius"/>
    </source>
</evidence>
<proteinExistence type="predicted"/>
<keyword evidence="2" id="KW-0812">Transmembrane</keyword>
<feature type="region of interest" description="Disordered" evidence="1">
    <location>
        <begin position="101"/>
        <end position="208"/>
    </location>
</feature>
<protein>
    <submittedName>
        <fullName evidence="3">Uncharacterized protein</fullName>
    </submittedName>
</protein>
<dbReference type="Pfam" id="PF07898">
    <property type="entry name" value="DUF1676"/>
    <property type="match status" value="1"/>
</dbReference>
<feature type="compositionally biased region" description="Polar residues" evidence="1">
    <location>
        <begin position="410"/>
        <end position="425"/>
    </location>
</feature>
<keyword evidence="2" id="KW-0472">Membrane</keyword>
<dbReference type="AlphaFoldDB" id="A0A6H5I6G5"/>
<feature type="compositionally biased region" description="Low complexity" evidence="1">
    <location>
        <begin position="170"/>
        <end position="190"/>
    </location>
</feature>
<evidence type="ECO:0000313" key="3">
    <source>
        <dbReference type="EMBL" id="CAB0030509.1"/>
    </source>
</evidence>
<feature type="region of interest" description="Disordered" evidence="1">
    <location>
        <begin position="405"/>
        <end position="425"/>
    </location>
</feature>
<feature type="region of interest" description="Disordered" evidence="1">
    <location>
        <begin position="656"/>
        <end position="743"/>
    </location>
</feature>
<feature type="transmembrane region" description="Helical" evidence="2">
    <location>
        <begin position="66"/>
        <end position="83"/>
    </location>
</feature>
<dbReference type="InterPro" id="IPR012464">
    <property type="entry name" value="DUF1676"/>
</dbReference>
<feature type="compositionally biased region" description="Basic and acidic residues" evidence="1">
    <location>
        <begin position="771"/>
        <end position="784"/>
    </location>
</feature>
<feature type="region of interest" description="Disordered" evidence="1">
    <location>
        <begin position="502"/>
        <end position="562"/>
    </location>
</feature>
<reference evidence="3 4" key="1">
    <citation type="submission" date="2020-02" db="EMBL/GenBank/DDBJ databases">
        <authorList>
            <person name="Ferguson B K."/>
        </authorList>
    </citation>
    <scope>NUCLEOTIDE SEQUENCE [LARGE SCALE GENOMIC DNA]</scope>
</reference>
<feature type="compositionally biased region" description="Basic and acidic residues" evidence="1">
    <location>
        <begin position="159"/>
        <end position="169"/>
    </location>
</feature>
<name>A0A6H5I6G5_9HYME</name>
<keyword evidence="4" id="KW-1185">Reference proteome</keyword>
<feature type="compositionally biased region" description="Low complexity" evidence="1">
    <location>
        <begin position="684"/>
        <end position="703"/>
    </location>
</feature>
<feature type="region of interest" description="Disordered" evidence="1">
    <location>
        <begin position="771"/>
        <end position="800"/>
    </location>
</feature>
<feature type="compositionally biased region" description="Basic and acidic residues" evidence="1">
    <location>
        <begin position="194"/>
        <end position="208"/>
    </location>
</feature>
<evidence type="ECO:0000313" key="4">
    <source>
        <dbReference type="Proteomes" id="UP000479190"/>
    </source>
</evidence>
<feature type="compositionally biased region" description="Low complexity" evidence="1">
    <location>
        <begin position="502"/>
        <end position="511"/>
    </location>
</feature>
<evidence type="ECO:0000256" key="1">
    <source>
        <dbReference type="SAM" id="MobiDB-lite"/>
    </source>
</evidence>